<evidence type="ECO:0000313" key="1">
    <source>
        <dbReference type="EMBL" id="CAB5151785.1"/>
    </source>
</evidence>
<sequence>MTKYYSKSANGFYDSVIHDALPKDAKEITEEKWQNLIQDMANGKILKADKAENPFTEDAPTPELTPADFAFGLKNHLDNFAKSWGYDSILSAASYLGSANEQFKAEAEALVCWRDSCWEKFTATKTFPANVQSFLDSLPATPIK</sequence>
<proteinExistence type="predicted"/>
<organism evidence="1">
    <name type="scientific">uncultured Caudovirales phage</name>
    <dbReference type="NCBI Taxonomy" id="2100421"/>
    <lineage>
        <taxon>Viruses</taxon>
        <taxon>Duplodnaviria</taxon>
        <taxon>Heunggongvirae</taxon>
        <taxon>Uroviricota</taxon>
        <taxon>Caudoviricetes</taxon>
        <taxon>Peduoviridae</taxon>
        <taxon>Maltschvirus</taxon>
        <taxon>Maltschvirus maltsch</taxon>
    </lineage>
</organism>
<protein>
    <submittedName>
        <fullName evidence="1">Uncharacterized protein</fullName>
    </submittedName>
</protein>
<name>A0A6J7W9B0_9CAUD</name>
<gene>
    <name evidence="1" type="ORF">UFOVP148_63</name>
</gene>
<accession>A0A6J7W9B0</accession>
<dbReference type="EMBL" id="LR798197">
    <property type="protein sequence ID" value="CAB5151785.1"/>
    <property type="molecule type" value="Genomic_DNA"/>
</dbReference>
<reference evidence="1" key="1">
    <citation type="submission" date="2020-05" db="EMBL/GenBank/DDBJ databases">
        <authorList>
            <person name="Chiriac C."/>
            <person name="Salcher M."/>
            <person name="Ghai R."/>
            <person name="Kavagutti S V."/>
        </authorList>
    </citation>
    <scope>NUCLEOTIDE SEQUENCE</scope>
</reference>